<gene>
    <name evidence="4" type="ORF">AOY20_11450</name>
</gene>
<organism evidence="4 5">
    <name type="scientific">Acinetobacter equi</name>
    <dbReference type="NCBI Taxonomy" id="1324350"/>
    <lineage>
        <taxon>Bacteria</taxon>
        <taxon>Pseudomonadati</taxon>
        <taxon>Pseudomonadota</taxon>
        <taxon>Gammaproteobacteria</taxon>
        <taxon>Moraxellales</taxon>
        <taxon>Moraxellaceae</taxon>
        <taxon>Acinetobacter</taxon>
    </lineage>
</organism>
<reference evidence="4 5" key="1">
    <citation type="journal article" date="2015" name="Int. J. Syst. Evol. Microbiol.">
        <title>Acinetobacter equi sp. nov. isolated from horse faeces.</title>
        <authorList>
            <person name="Poppel M.T."/>
            <person name="Skiebe E."/>
            <person name="Laue M."/>
            <person name="Bergmann H."/>
            <person name="Ebersberger I."/>
            <person name="Garn T."/>
            <person name="Fruth A."/>
            <person name="Baumgardt S."/>
            <person name="Busse H.J."/>
            <person name="Wilharm G."/>
        </authorList>
    </citation>
    <scope>NUCLEOTIDE SEQUENCE [LARGE SCALE GENOMIC DNA]</scope>
    <source>
        <strain evidence="4 5">114</strain>
    </source>
</reference>
<keyword evidence="5" id="KW-1185">Reference proteome</keyword>
<dbReference type="Pfam" id="PF03972">
    <property type="entry name" value="MmgE_PrpD_N"/>
    <property type="match status" value="1"/>
</dbReference>
<dbReference type="InterPro" id="IPR036148">
    <property type="entry name" value="MmgE/PrpD_sf"/>
</dbReference>
<evidence type="ECO:0000259" key="2">
    <source>
        <dbReference type="Pfam" id="PF03972"/>
    </source>
</evidence>
<sequence>MTTIIEKYAEYAALEAKRDLSAETIHHSKRAVLDWFSALYPGMLSDVGTRIIATFEEELGVGKSRLPSLNKTAFSSSAAWILGTTSHAIEFDDIFRDAVYHPGVPVISAALAIADEYNRSGLDFLKAVIVGYEVSTRLGAAVQPSHYSYFHTTGTVGAIGSAAASAFLINPHDPDMFAHAVATATTFASGLQQAFRSDAMTKALHGGHAASIGVTAAKSAAKGITGALDILEGDVGFGAALSKNPNWDKALAGLGVHYNICNMTQKNHGCCGHTFAAIDGVIAIRQTLLTKGISLSEIEKITIQTYQTALDVTGNFNPESAFQCRFSLPYVVSHGFLHGSVRLNAFVDEQMASLETRELMKRLTLESDEELTSKFPNQRTARIKIILKDGQSFEHFSPCRKGDPEAPLTDTDLDHKFFELVNGVLTAKQAKELRDQIWLLDQININSLKI</sequence>
<feature type="domain" description="MmgE/PrpD C-terminal" evidence="3">
    <location>
        <begin position="268"/>
        <end position="439"/>
    </location>
</feature>
<dbReference type="Gene3D" id="3.30.1330.120">
    <property type="entry name" value="2-methylcitrate dehydratase PrpD"/>
    <property type="match status" value="1"/>
</dbReference>
<protein>
    <submittedName>
        <fullName evidence="4">2-methylcitrate dehydratase</fullName>
    </submittedName>
</protein>
<dbReference type="Pfam" id="PF19305">
    <property type="entry name" value="MmgE_PrpD_C"/>
    <property type="match status" value="1"/>
</dbReference>
<evidence type="ECO:0000256" key="1">
    <source>
        <dbReference type="ARBA" id="ARBA00006174"/>
    </source>
</evidence>
<dbReference type="Gene3D" id="1.10.4100.10">
    <property type="entry name" value="2-methylcitrate dehydratase PrpD"/>
    <property type="match status" value="1"/>
</dbReference>
<dbReference type="Proteomes" id="UP000064939">
    <property type="component" value="Chromosome"/>
</dbReference>
<dbReference type="OrthoDB" id="9791416at2"/>
<dbReference type="EMBL" id="CP012808">
    <property type="protein sequence ID" value="ALH96099.1"/>
    <property type="molecule type" value="Genomic_DNA"/>
</dbReference>
<dbReference type="GO" id="GO:0016829">
    <property type="term" value="F:lyase activity"/>
    <property type="evidence" value="ECO:0007669"/>
    <property type="project" value="InterPro"/>
</dbReference>
<evidence type="ECO:0000259" key="3">
    <source>
        <dbReference type="Pfam" id="PF19305"/>
    </source>
</evidence>
<dbReference type="KEGG" id="aei:AOY20_11450"/>
<dbReference type="InterPro" id="IPR045337">
    <property type="entry name" value="MmgE_PrpD_C"/>
</dbReference>
<comment type="similarity">
    <text evidence="1">Belongs to the PrpD family.</text>
</comment>
<proteinExistence type="inferred from homology"/>
<dbReference type="AlphaFoldDB" id="A0A0N7GXZ6"/>
<dbReference type="InterPro" id="IPR005656">
    <property type="entry name" value="MmgE_PrpD"/>
</dbReference>
<dbReference type="RefSeq" id="WP_054581983.1">
    <property type="nucleotide sequence ID" value="NZ_CP012808.1"/>
</dbReference>
<evidence type="ECO:0000313" key="4">
    <source>
        <dbReference type="EMBL" id="ALH96099.1"/>
    </source>
</evidence>
<dbReference type="PANTHER" id="PTHR16943:SF8">
    <property type="entry name" value="2-METHYLCITRATE DEHYDRATASE"/>
    <property type="match status" value="1"/>
</dbReference>
<dbReference type="InterPro" id="IPR045336">
    <property type="entry name" value="MmgE_PrpD_N"/>
</dbReference>
<accession>A0A0N7GXZ6</accession>
<evidence type="ECO:0000313" key="5">
    <source>
        <dbReference type="Proteomes" id="UP000064939"/>
    </source>
</evidence>
<dbReference type="SUPFAM" id="SSF103378">
    <property type="entry name" value="2-methylcitrate dehydratase PrpD"/>
    <property type="match status" value="1"/>
</dbReference>
<name>A0A0N7GXZ6_9GAMM</name>
<dbReference type="InterPro" id="IPR042188">
    <property type="entry name" value="MmgE/PrpD_sf_2"/>
</dbReference>
<dbReference type="STRING" id="1324350.AOY20_11450"/>
<feature type="domain" description="MmgE/PrpD N-terminal" evidence="2">
    <location>
        <begin position="8"/>
        <end position="248"/>
    </location>
</feature>
<dbReference type="PANTHER" id="PTHR16943">
    <property type="entry name" value="2-METHYLCITRATE DEHYDRATASE-RELATED"/>
    <property type="match status" value="1"/>
</dbReference>
<dbReference type="InterPro" id="IPR042183">
    <property type="entry name" value="MmgE/PrpD_sf_1"/>
</dbReference>